<dbReference type="AlphaFoldDB" id="A0A0S2DG48"/>
<organism evidence="1 2">
    <name type="scientific">Lysobacter enzymogenes</name>
    <dbReference type="NCBI Taxonomy" id="69"/>
    <lineage>
        <taxon>Bacteria</taxon>
        <taxon>Pseudomonadati</taxon>
        <taxon>Pseudomonadota</taxon>
        <taxon>Gammaproteobacteria</taxon>
        <taxon>Lysobacterales</taxon>
        <taxon>Lysobacteraceae</taxon>
        <taxon>Lysobacter</taxon>
    </lineage>
</organism>
<accession>A0A0S2DG48</accession>
<gene>
    <name evidence="1" type="ORF">GLE_2061</name>
</gene>
<sequence>MACGLVGSGWGWSRGRPLYGLRTAIKTNRNVEINANFYLRISWAYKE</sequence>
<dbReference type="PATRIC" id="fig|69.6.peg.2026"/>
<protein>
    <submittedName>
        <fullName evidence="1">Uncharacterized protein</fullName>
    </submittedName>
</protein>
<name>A0A0S2DG48_LYSEN</name>
<evidence type="ECO:0000313" key="2">
    <source>
        <dbReference type="Proteomes" id="UP000061569"/>
    </source>
</evidence>
<reference evidence="1 2" key="1">
    <citation type="submission" date="2015-11" db="EMBL/GenBank/DDBJ databases">
        <title>Genome sequences of Lysobacter enzymogenes strain C3 and Lysobacter antibioticus ATCC 29479.</title>
        <authorList>
            <person name="Kobayashi D.Y."/>
        </authorList>
    </citation>
    <scope>NUCLEOTIDE SEQUENCE [LARGE SCALE GENOMIC DNA]</scope>
    <source>
        <strain evidence="1 2">C3</strain>
    </source>
</reference>
<proteinExistence type="predicted"/>
<dbReference type="EMBL" id="CP013140">
    <property type="protein sequence ID" value="ALN57411.1"/>
    <property type="molecule type" value="Genomic_DNA"/>
</dbReference>
<dbReference type="Proteomes" id="UP000061569">
    <property type="component" value="Chromosome"/>
</dbReference>
<evidence type="ECO:0000313" key="1">
    <source>
        <dbReference type="EMBL" id="ALN57411.1"/>
    </source>
</evidence>
<dbReference type="STRING" id="69.GLE_2061"/>
<dbReference type="KEGG" id="lez:GLE_2061"/>